<dbReference type="Proteomes" id="UP000248714">
    <property type="component" value="Unassembled WGS sequence"/>
</dbReference>
<evidence type="ECO:0000313" key="2">
    <source>
        <dbReference type="EMBL" id="RAS68432.1"/>
    </source>
</evidence>
<reference evidence="2 3" key="1">
    <citation type="submission" date="2018-06" db="EMBL/GenBank/DDBJ databases">
        <title>Genomic Encyclopedia of Type Strains, Phase IV (KMG-IV): sequencing the most valuable type-strain genomes for metagenomic binning, comparative biology and taxonomic classification.</title>
        <authorList>
            <person name="Goeker M."/>
        </authorList>
    </citation>
    <scope>NUCLEOTIDE SEQUENCE [LARGE SCALE GENOMIC DNA]</scope>
    <source>
        <strain evidence="2 3">DSM 45479</strain>
    </source>
</reference>
<proteinExistence type="predicted"/>
<name>A0ABX9ECR6_9PSEU</name>
<organism evidence="2 3">
    <name type="scientific">Lentzea atacamensis</name>
    <dbReference type="NCBI Taxonomy" id="531938"/>
    <lineage>
        <taxon>Bacteria</taxon>
        <taxon>Bacillati</taxon>
        <taxon>Actinomycetota</taxon>
        <taxon>Actinomycetes</taxon>
        <taxon>Pseudonocardiales</taxon>
        <taxon>Pseudonocardiaceae</taxon>
        <taxon>Lentzea</taxon>
    </lineage>
</organism>
<comment type="caution">
    <text evidence="2">The sequence shown here is derived from an EMBL/GenBank/DDBJ whole genome shotgun (WGS) entry which is preliminary data.</text>
</comment>
<dbReference type="EMBL" id="QLTT01000002">
    <property type="protein sequence ID" value="RAS68432.1"/>
    <property type="molecule type" value="Genomic_DNA"/>
</dbReference>
<feature type="compositionally biased region" description="Basic residues" evidence="1">
    <location>
        <begin position="22"/>
        <end position="33"/>
    </location>
</feature>
<accession>A0ABX9ECR6</accession>
<evidence type="ECO:0000256" key="1">
    <source>
        <dbReference type="SAM" id="MobiDB-lite"/>
    </source>
</evidence>
<gene>
    <name evidence="2" type="ORF">C8D87_102497</name>
</gene>
<feature type="region of interest" description="Disordered" evidence="1">
    <location>
        <begin position="1"/>
        <end position="42"/>
    </location>
</feature>
<keyword evidence="3" id="KW-1185">Reference proteome</keyword>
<evidence type="ECO:0000313" key="3">
    <source>
        <dbReference type="Proteomes" id="UP000248714"/>
    </source>
</evidence>
<protein>
    <submittedName>
        <fullName evidence="2">Uncharacterized protein</fullName>
    </submittedName>
</protein>
<sequence>MNQVGEDCGRATRFLRVSPQSKPRKKKQGKAPGRRPQQQSPYGALLESAAALRSESWLLADAWASELYATLWLAGSGRSQMIEALAAMDDPAALTALRALSGVGDEETRAAAAAAAETVAARGVAEPSWYVPGAALEFREAFLVTNLLGDVEVVAITQERASARETVLFMRQPVLGATAIELFATPDEGTTALLEDMIASTPEAFRDLITPLSAAEAFDRVWPDVEQFWEDGPDEEAEEGLIGSEDVRHPIQLIALADARVSALVTDDHEIPVVSPERTDEVVEAFLASEHGIADVEAARAFARIVAGAAVEQNRDPVVYGPASLTAVLILNVAARLHVSDADLALLPDIVRAWAYFTADARDLPRDEARAAWDEELPTVLAEFSEAYADPELAAERDGQFR</sequence>